<gene>
    <name evidence="2" type="ORF">NCTC13294_00303</name>
</gene>
<evidence type="ECO:0000313" key="3">
    <source>
        <dbReference type="Proteomes" id="UP000254572"/>
    </source>
</evidence>
<feature type="transmembrane region" description="Helical" evidence="1">
    <location>
        <begin position="156"/>
        <end position="180"/>
    </location>
</feature>
<feature type="transmembrane region" description="Helical" evidence="1">
    <location>
        <begin position="124"/>
        <end position="144"/>
    </location>
</feature>
<feature type="transmembrane region" description="Helical" evidence="1">
    <location>
        <begin position="79"/>
        <end position="103"/>
    </location>
</feature>
<feature type="transmembrane region" description="Helical" evidence="1">
    <location>
        <begin position="21"/>
        <end position="39"/>
    </location>
</feature>
<evidence type="ECO:0000256" key="1">
    <source>
        <dbReference type="SAM" id="Phobius"/>
    </source>
</evidence>
<accession>A0A381DYV1</accession>
<reference evidence="2 3" key="1">
    <citation type="submission" date="2018-06" db="EMBL/GenBank/DDBJ databases">
        <authorList>
            <consortium name="Pathogen Informatics"/>
            <person name="Doyle S."/>
        </authorList>
    </citation>
    <scope>NUCLEOTIDE SEQUENCE [LARGE SCALE GENOMIC DNA]</scope>
    <source>
        <strain evidence="2 3">NCTC13294</strain>
    </source>
</reference>
<keyword evidence="1" id="KW-0812">Transmembrane</keyword>
<keyword evidence="1" id="KW-1133">Transmembrane helix</keyword>
<keyword evidence="3" id="KW-1185">Reference proteome</keyword>
<organism evidence="2 3">
    <name type="scientific">Cardiobacterium valvarum</name>
    <dbReference type="NCBI Taxonomy" id="194702"/>
    <lineage>
        <taxon>Bacteria</taxon>
        <taxon>Pseudomonadati</taxon>
        <taxon>Pseudomonadota</taxon>
        <taxon>Gammaproteobacteria</taxon>
        <taxon>Cardiobacteriales</taxon>
        <taxon>Cardiobacteriaceae</taxon>
        <taxon>Cardiobacterium</taxon>
    </lineage>
</organism>
<dbReference type="EMBL" id="UFUW01000001">
    <property type="protein sequence ID" value="SUX18576.1"/>
    <property type="molecule type" value="Genomic_DNA"/>
</dbReference>
<sequence>MKNKVDKFVKIKYYRILIIKILLLSLLLSTFMVIFSFNVELSDVEKSALLRWIDAKIDVNKIMVSYKNNVMGEKVFAAYYLYIHPIIALIIVVAEIALGNNSFNDDEYRDFYMYSVEIYGKERGGIKALLIITILLYFLFYSGYLNKMINFQFATWGALVFNATINIFLLGLLAVLTLALHSFLTNYLR</sequence>
<keyword evidence="1" id="KW-0472">Membrane</keyword>
<dbReference type="Proteomes" id="UP000254572">
    <property type="component" value="Unassembled WGS sequence"/>
</dbReference>
<proteinExistence type="predicted"/>
<protein>
    <submittedName>
        <fullName evidence="2">Uncharacterized protein</fullName>
    </submittedName>
</protein>
<dbReference type="AlphaFoldDB" id="A0A381DYV1"/>
<name>A0A381DYV1_9GAMM</name>
<dbReference type="RefSeq" id="WP_115610619.1">
    <property type="nucleotide sequence ID" value="NZ_JBHLZC010000001.1"/>
</dbReference>
<evidence type="ECO:0000313" key="2">
    <source>
        <dbReference type="EMBL" id="SUX18576.1"/>
    </source>
</evidence>